<dbReference type="InterPro" id="IPR044123">
    <property type="entry name" value="W2_eIF2B_epsilon"/>
</dbReference>
<evidence type="ECO:0000256" key="1">
    <source>
        <dbReference type="ARBA" id="ARBA00022490"/>
    </source>
</evidence>
<dbReference type="InterPro" id="IPR051956">
    <property type="entry name" value="eIF2B_epsilon"/>
</dbReference>
<feature type="domain" description="W2" evidence="3">
    <location>
        <begin position="415"/>
        <end position="589"/>
    </location>
</feature>
<protein>
    <submittedName>
        <fullName evidence="4">Translation initiation factor eIF-2B subunit epsilon</fullName>
    </submittedName>
</protein>
<keyword evidence="4" id="KW-0396">Initiation factor</keyword>
<dbReference type="Pfam" id="PF25084">
    <property type="entry name" value="LbH_EIF2B"/>
    <property type="match status" value="1"/>
</dbReference>
<dbReference type="InterPro" id="IPR016024">
    <property type="entry name" value="ARM-type_fold"/>
</dbReference>
<dbReference type="GO" id="GO:0003743">
    <property type="term" value="F:translation initiation factor activity"/>
    <property type="evidence" value="ECO:0007669"/>
    <property type="project" value="UniProtKB-KW"/>
</dbReference>
<dbReference type="GO" id="GO:0005085">
    <property type="term" value="F:guanyl-nucleotide exchange factor activity"/>
    <property type="evidence" value="ECO:0007669"/>
    <property type="project" value="InterPro"/>
</dbReference>
<comment type="caution">
    <text evidence="4">The sequence shown here is derived from an EMBL/GenBank/DDBJ whole genome shotgun (WGS) entry which is preliminary data.</text>
</comment>
<dbReference type="SUPFAM" id="SSF51161">
    <property type="entry name" value="Trimeric LpxA-like enzymes"/>
    <property type="match status" value="1"/>
</dbReference>
<proteinExistence type="predicted"/>
<dbReference type="Gene3D" id="2.160.10.10">
    <property type="entry name" value="Hexapeptide repeat proteins"/>
    <property type="match status" value="1"/>
</dbReference>
<dbReference type="InterPro" id="IPR011004">
    <property type="entry name" value="Trimer_LpxA-like_sf"/>
</dbReference>
<dbReference type="Pfam" id="PF02020">
    <property type="entry name" value="W2"/>
    <property type="match status" value="1"/>
</dbReference>
<dbReference type="GO" id="GO:0016740">
    <property type="term" value="F:transferase activity"/>
    <property type="evidence" value="ECO:0007669"/>
    <property type="project" value="UniProtKB-KW"/>
</dbReference>
<dbReference type="EMBL" id="SEYY01006949">
    <property type="protein sequence ID" value="KAB7502700.1"/>
    <property type="molecule type" value="Genomic_DNA"/>
</dbReference>
<keyword evidence="4" id="KW-0648">Protein biosynthesis</keyword>
<dbReference type="SUPFAM" id="SSF48371">
    <property type="entry name" value="ARM repeat"/>
    <property type="match status" value="1"/>
</dbReference>
<dbReference type="InterPro" id="IPR056764">
    <property type="entry name" value="LbH_EIF2B3/5"/>
</dbReference>
<dbReference type="InterPro" id="IPR018357">
    <property type="entry name" value="Hexapep_transf_CS"/>
</dbReference>
<dbReference type="PANTHER" id="PTHR45887:SF1">
    <property type="entry name" value="TRANSLATION INITIATION FACTOR EIF-2B SUBUNIT EPSILON"/>
    <property type="match status" value="1"/>
</dbReference>
<accession>A0A5N5TCQ6</accession>
<dbReference type="CDD" id="cd11558">
    <property type="entry name" value="W2_eIF2B_epsilon"/>
    <property type="match status" value="1"/>
</dbReference>
<evidence type="ECO:0000313" key="4">
    <source>
        <dbReference type="EMBL" id="KAB7502700.1"/>
    </source>
</evidence>
<reference evidence="4 5" key="1">
    <citation type="journal article" date="2019" name="PLoS Biol.">
        <title>Sex chromosomes control vertical transmission of feminizing Wolbachia symbionts in an isopod.</title>
        <authorList>
            <person name="Becking T."/>
            <person name="Chebbi M.A."/>
            <person name="Giraud I."/>
            <person name="Moumen B."/>
            <person name="Laverre T."/>
            <person name="Caubet Y."/>
            <person name="Peccoud J."/>
            <person name="Gilbert C."/>
            <person name="Cordaux R."/>
        </authorList>
    </citation>
    <scope>NUCLEOTIDE SEQUENCE [LARGE SCALE GENOMIC DNA]</scope>
    <source>
        <strain evidence="4">ANa2</strain>
        <tissue evidence="4">Whole body excluding digestive tract and cuticle</tissue>
    </source>
</reference>
<dbReference type="PANTHER" id="PTHR45887">
    <property type="entry name" value="TRANSLATION INITIATION FACTOR EIF-2B SUBUNIT EPSILON"/>
    <property type="match status" value="1"/>
</dbReference>
<dbReference type="GO" id="GO:0031369">
    <property type="term" value="F:translation initiation factor binding"/>
    <property type="evidence" value="ECO:0007669"/>
    <property type="project" value="InterPro"/>
</dbReference>
<dbReference type="PROSITE" id="PS51363">
    <property type="entry name" value="W2"/>
    <property type="match status" value="1"/>
</dbReference>
<keyword evidence="1" id="KW-0963">Cytoplasm</keyword>
<gene>
    <name evidence="4" type="primary">Eif2b5</name>
    <name evidence="4" type="ORF">Anas_01062</name>
</gene>
<dbReference type="AlphaFoldDB" id="A0A5N5TCQ6"/>
<dbReference type="SMART" id="SM00515">
    <property type="entry name" value="eIF5C"/>
    <property type="match status" value="1"/>
</dbReference>
<dbReference type="PROSITE" id="PS00101">
    <property type="entry name" value="HEXAPEP_TRANSFERASES"/>
    <property type="match status" value="1"/>
</dbReference>
<evidence type="ECO:0000313" key="5">
    <source>
        <dbReference type="Proteomes" id="UP000326759"/>
    </source>
</evidence>
<name>A0A5N5TCQ6_9CRUS</name>
<dbReference type="Proteomes" id="UP000326759">
    <property type="component" value="Unassembled WGS sequence"/>
</dbReference>
<dbReference type="GO" id="GO:0005851">
    <property type="term" value="C:eukaryotic translation initiation factor 2B complex"/>
    <property type="evidence" value="ECO:0007669"/>
    <property type="project" value="TreeGrafter"/>
</dbReference>
<dbReference type="Gene3D" id="1.25.40.180">
    <property type="match status" value="1"/>
</dbReference>
<evidence type="ECO:0000259" key="3">
    <source>
        <dbReference type="PROSITE" id="PS51363"/>
    </source>
</evidence>
<sequence>MKLMVVASDSCSSLGDAMRDLYSKSLLKKDFIILDGFVVGNANLREAVFMHKRAVKQDPTCIMTCVYRRPNGFSGIKPRSMDNIRISHLALNSTTLRILKHFRPMNPSKLKLPTILFASNPKIRIWSVEDPHVSICTEKVPMLYSDNFDYGTRDSLIQGVLEQEELLNYSLRVHVTKIGHMLLVSSFRAFEELSKCLAKRWFSPLVPERSLSTRRIRYRYDEMHGNYYDESAKFHSKVLGDENVIDAGSEIDQRCKMKNTVVGKHCVIRGNVTINDSFLMDNVTIGNGCIIDNCFLGSNVKLLPGVHLEPGVVLGPNTKLGPNVKVDRYKRLVCNPPEVVSQDLEPLMCGKDGRAFEVTVDDETEEQTGLRAYGFQDLKWGEHPPVVNSLPILSDSEDSVNVDMENLDLGFSSDEEREKEFETEVMDSLLNAYRDESRLGSVKLELNSSRHAYNVSWENVLRVIIKSLLHVVEKSEGKKNLTGDKLWQSVRKGLNHFQNLISEYVTEIKHQIIVLNLLESLVNEEERFLVLIQLIFYHLNQELEVIDDEVVIKWYNKGGHKTPKFSLIAEKIKKFVEWLEVAEEEEDESDEDEDEDD</sequence>
<evidence type="ECO:0000256" key="2">
    <source>
        <dbReference type="ARBA" id="ARBA00022679"/>
    </source>
</evidence>
<dbReference type="InterPro" id="IPR003307">
    <property type="entry name" value="W2_domain"/>
</dbReference>
<organism evidence="4 5">
    <name type="scientific">Armadillidium nasatum</name>
    <dbReference type="NCBI Taxonomy" id="96803"/>
    <lineage>
        <taxon>Eukaryota</taxon>
        <taxon>Metazoa</taxon>
        <taxon>Ecdysozoa</taxon>
        <taxon>Arthropoda</taxon>
        <taxon>Crustacea</taxon>
        <taxon>Multicrustacea</taxon>
        <taxon>Malacostraca</taxon>
        <taxon>Eumalacostraca</taxon>
        <taxon>Peracarida</taxon>
        <taxon>Isopoda</taxon>
        <taxon>Oniscidea</taxon>
        <taxon>Crinocheta</taxon>
        <taxon>Armadillidiidae</taxon>
        <taxon>Armadillidium</taxon>
    </lineage>
</organism>
<dbReference type="OrthoDB" id="424572at2759"/>
<keyword evidence="2" id="KW-0808">Transferase</keyword>
<keyword evidence="5" id="KW-1185">Reference proteome</keyword>